<dbReference type="PANTHER" id="PTHR33223:SF6">
    <property type="entry name" value="CCHC-TYPE DOMAIN-CONTAINING PROTEIN"/>
    <property type="match status" value="1"/>
</dbReference>
<feature type="region of interest" description="Disordered" evidence="1">
    <location>
        <begin position="412"/>
        <end position="435"/>
    </location>
</feature>
<dbReference type="Pfam" id="PF19259">
    <property type="entry name" value="Ty3_capsid"/>
    <property type="match status" value="1"/>
</dbReference>
<dbReference type="OrthoDB" id="2013610at2759"/>
<dbReference type="AlphaFoldDB" id="A0A5N6MMR5"/>
<sequence>MAKRSNAEFQQETDERLAKHEELLEGILAELKNLSSSGAHTGPHAGTLATTNKPYLKLHFPRFDGGDPAGWLYQAEQYFEFQRVDDADKVHLASFHLDGVALQWHRWLSKSTGPMTWIEFSRALQGRFGPTDYNDLAEAITRLKQNSTVVLYQEEFERLSHRLDGLPEPFLVGCFIGGLKDEIRIEVRLKNPKSLTSAISLARLVEEKLYIAKRPGFSTSSLTAPTFRKATSTPSTGLLGPGPNQFMPIPVSKRFSFRVQPQGVRMAEWSKAPDSSSGLREGAWVQIPLLTFFFARSHANCQRLINEVIIKFAQISEKVNGFKDDTSSISDSDDDDKITAMKSESDPYSGNTAFVVKRPNLHQQPIDKGSVMKNQLNEEACIEGKILSETTRMKIGYNDTVDNTRRTPALLFDQGDHEEPCNDDQDDREDSSVEGLRILVNDFNLDKDEKPIETRKEK</sequence>
<gene>
    <name evidence="3" type="ORF">E3N88_30566</name>
</gene>
<dbReference type="Proteomes" id="UP000326396">
    <property type="component" value="Linkage Group LG5"/>
</dbReference>
<feature type="domain" description="Ty3 transposon capsid-like protein" evidence="2">
    <location>
        <begin position="79"/>
        <end position="207"/>
    </location>
</feature>
<name>A0A5N6MMR5_9ASTR</name>
<evidence type="ECO:0000313" key="4">
    <source>
        <dbReference type="Proteomes" id="UP000326396"/>
    </source>
</evidence>
<reference evidence="3 4" key="1">
    <citation type="submission" date="2019-05" db="EMBL/GenBank/DDBJ databases">
        <title>Mikania micrantha, genome provides insights into the molecular mechanism of rapid growth.</title>
        <authorList>
            <person name="Liu B."/>
        </authorList>
    </citation>
    <scope>NUCLEOTIDE SEQUENCE [LARGE SCALE GENOMIC DNA]</scope>
    <source>
        <strain evidence="3">NLD-2019</strain>
        <tissue evidence="3">Leaf</tissue>
    </source>
</reference>
<comment type="caution">
    <text evidence="3">The sequence shown here is derived from an EMBL/GenBank/DDBJ whole genome shotgun (WGS) entry which is preliminary data.</text>
</comment>
<dbReference type="InterPro" id="IPR045358">
    <property type="entry name" value="Ty3_capsid"/>
</dbReference>
<accession>A0A5N6MMR5</accession>
<proteinExistence type="predicted"/>
<evidence type="ECO:0000259" key="2">
    <source>
        <dbReference type="Pfam" id="PF19259"/>
    </source>
</evidence>
<organism evidence="3 4">
    <name type="scientific">Mikania micrantha</name>
    <name type="common">bitter vine</name>
    <dbReference type="NCBI Taxonomy" id="192012"/>
    <lineage>
        <taxon>Eukaryota</taxon>
        <taxon>Viridiplantae</taxon>
        <taxon>Streptophyta</taxon>
        <taxon>Embryophyta</taxon>
        <taxon>Tracheophyta</taxon>
        <taxon>Spermatophyta</taxon>
        <taxon>Magnoliopsida</taxon>
        <taxon>eudicotyledons</taxon>
        <taxon>Gunneridae</taxon>
        <taxon>Pentapetalae</taxon>
        <taxon>asterids</taxon>
        <taxon>campanulids</taxon>
        <taxon>Asterales</taxon>
        <taxon>Asteraceae</taxon>
        <taxon>Asteroideae</taxon>
        <taxon>Heliantheae alliance</taxon>
        <taxon>Eupatorieae</taxon>
        <taxon>Mikania</taxon>
    </lineage>
</organism>
<evidence type="ECO:0000256" key="1">
    <source>
        <dbReference type="SAM" id="MobiDB-lite"/>
    </source>
</evidence>
<dbReference type="EMBL" id="SZYD01000015">
    <property type="protein sequence ID" value="KAD3641342.1"/>
    <property type="molecule type" value="Genomic_DNA"/>
</dbReference>
<keyword evidence="4" id="KW-1185">Reference proteome</keyword>
<dbReference type="PANTHER" id="PTHR33223">
    <property type="entry name" value="CCHC-TYPE DOMAIN-CONTAINING PROTEIN"/>
    <property type="match status" value="1"/>
</dbReference>
<evidence type="ECO:0000313" key="3">
    <source>
        <dbReference type="EMBL" id="KAD3641342.1"/>
    </source>
</evidence>
<protein>
    <recommendedName>
        <fullName evidence="2">Ty3 transposon capsid-like protein domain-containing protein</fullName>
    </recommendedName>
</protein>